<accession>A0A1F8GV86</accession>
<dbReference type="PANTHER" id="PTHR38471:SF2">
    <property type="entry name" value="FOUR HELIX BUNDLE PROTEIN"/>
    <property type="match status" value="1"/>
</dbReference>
<evidence type="ECO:0000313" key="1">
    <source>
        <dbReference type="EMBL" id="OGN29191.1"/>
    </source>
</evidence>
<dbReference type="STRING" id="1802701.A3A33_02945"/>
<dbReference type="PANTHER" id="PTHR38471">
    <property type="entry name" value="FOUR HELIX BUNDLE PROTEIN"/>
    <property type="match status" value="1"/>
</dbReference>
<dbReference type="Gene3D" id="1.20.1440.60">
    <property type="entry name" value="23S rRNA-intervening sequence"/>
    <property type="match status" value="1"/>
</dbReference>
<proteinExistence type="predicted"/>
<dbReference type="Pfam" id="PF05635">
    <property type="entry name" value="23S_rRNA_IVP"/>
    <property type="match status" value="1"/>
</dbReference>
<dbReference type="NCBIfam" id="TIGR02436">
    <property type="entry name" value="four helix bundle protein"/>
    <property type="match status" value="1"/>
</dbReference>
<comment type="caution">
    <text evidence="1">The sequence shown here is derived from an EMBL/GenBank/DDBJ whole genome shotgun (WGS) entry which is preliminary data.</text>
</comment>
<dbReference type="SUPFAM" id="SSF158446">
    <property type="entry name" value="IVS-encoded protein-like"/>
    <property type="match status" value="1"/>
</dbReference>
<evidence type="ECO:0000313" key="2">
    <source>
        <dbReference type="Proteomes" id="UP000179047"/>
    </source>
</evidence>
<dbReference type="EMBL" id="MGKP01000009">
    <property type="protein sequence ID" value="OGN29191.1"/>
    <property type="molecule type" value="Genomic_DNA"/>
</dbReference>
<reference evidence="1 2" key="1">
    <citation type="journal article" date="2016" name="Nat. Commun.">
        <title>Thousands of microbial genomes shed light on interconnected biogeochemical processes in an aquifer system.</title>
        <authorList>
            <person name="Anantharaman K."/>
            <person name="Brown C.T."/>
            <person name="Hug L.A."/>
            <person name="Sharon I."/>
            <person name="Castelle C.J."/>
            <person name="Probst A.J."/>
            <person name="Thomas B.C."/>
            <person name="Singh A."/>
            <person name="Wilkins M.J."/>
            <person name="Karaoz U."/>
            <person name="Brodie E.L."/>
            <person name="Williams K.H."/>
            <person name="Hubbard S.S."/>
            <person name="Banfield J.F."/>
        </authorList>
    </citation>
    <scope>NUCLEOTIDE SEQUENCE [LARGE SCALE GENOMIC DNA]</scope>
</reference>
<gene>
    <name evidence="1" type="ORF">A3A33_02945</name>
</gene>
<name>A0A1F8GV86_9BACT</name>
<organism evidence="1 2">
    <name type="scientific">Candidatus Yanofskybacteria bacterium RIFCSPLOWO2_01_FULL_49_25</name>
    <dbReference type="NCBI Taxonomy" id="1802701"/>
    <lineage>
        <taxon>Bacteria</taxon>
        <taxon>Candidatus Yanofskyibacteriota</taxon>
    </lineage>
</organism>
<dbReference type="InterPro" id="IPR036583">
    <property type="entry name" value="23S_rRNA_IVS_sf"/>
</dbReference>
<dbReference type="InterPro" id="IPR012657">
    <property type="entry name" value="23S_rRNA-intervening_sequence"/>
</dbReference>
<dbReference type="CDD" id="cd16377">
    <property type="entry name" value="23S_rRNA_IVP_like"/>
    <property type="match status" value="1"/>
</dbReference>
<sequence>MQDTQFHKELYELMDRYVNRVYDASKKFPKDELFGVTSQLRRAALSVVLNYIEGYARQRNAVLKNFLETSYGSLKESKYLIDFSFGRKYINDMEHKELIEFNDRIGRMLWGIFTKL</sequence>
<protein>
    <recommendedName>
        <fullName evidence="3">Four helix bundle protein</fullName>
    </recommendedName>
</protein>
<evidence type="ECO:0008006" key="3">
    <source>
        <dbReference type="Google" id="ProtNLM"/>
    </source>
</evidence>
<dbReference type="AlphaFoldDB" id="A0A1F8GV86"/>
<dbReference type="Proteomes" id="UP000179047">
    <property type="component" value="Unassembled WGS sequence"/>
</dbReference>